<comment type="caution">
    <text evidence="1">The sequence shown here is derived from an EMBL/GenBank/DDBJ whole genome shotgun (WGS) entry which is preliminary data.</text>
</comment>
<protein>
    <submittedName>
        <fullName evidence="1">52 kDa repressor of the inhibitor of the protein kinase</fullName>
    </submittedName>
</protein>
<dbReference type="AlphaFoldDB" id="A0AAV7KFB8"/>
<dbReference type="Proteomes" id="UP001165289">
    <property type="component" value="Unassembled WGS sequence"/>
</dbReference>
<reference evidence="1 2" key="1">
    <citation type="journal article" date="2023" name="BMC Biol.">
        <title>The compact genome of the sponge Oopsacas minuta (Hexactinellida) is lacking key metazoan core genes.</title>
        <authorList>
            <person name="Santini S."/>
            <person name="Schenkelaars Q."/>
            <person name="Jourda C."/>
            <person name="Duchesne M."/>
            <person name="Belahbib H."/>
            <person name="Rocher C."/>
            <person name="Selva M."/>
            <person name="Riesgo A."/>
            <person name="Vervoort M."/>
            <person name="Leys S.P."/>
            <person name="Kodjabachian L."/>
            <person name="Le Bivic A."/>
            <person name="Borchiellini C."/>
            <person name="Claverie J.M."/>
            <person name="Renard E."/>
        </authorList>
    </citation>
    <scope>NUCLEOTIDE SEQUENCE [LARGE SCALE GENOMIC DNA]</scope>
    <source>
        <strain evidence="1">SPO-2</strain>
    </source>
</reference>
<name>A0AAV7KFB8_9METZ</name>
<evidence type="ECO:0000313" key="1">
    <source>
        <dbReference type="EMBL" id="KAI6659595.1"/>
    </source>
</evidence>
<proteinExistence type="predicted"/>
<organism evidence="1 2">
    <name type="scientific">Oopsacas minuta</name>
    <dbReference type="NCBI Taxonomy" id="111878"/>
    <lineage>
        <taxon>Eukaryota</taxon>
        <taxon>Metazoa</taxon>
        <taxon>Porifera</taxon>
        <taxon>Hexactinellida</taxon>
        <taxon>Hexasterophora</taxon>
        <taxon>Lyssacinosida</taxon>
        <taxon>Leucopsacidae</taxon>
        <taxon>Oopsacas</taxon>
    </lineage>
</organism>
<evidence type="ECO:0000313" key="2">
    <source>
        <dbReference type="Proteomes" id="UP001165289"/>
    </source>
</evidence>
<dbReference type="EMBL" id="JAKMXF010000055">
    <property type="protein sequence ID" value="KAI6659595.1"/>
    <property type="molecule type" value="Genomic_DNA"/>
</dbReference>
<gene>
    <name evidence="1" type="ORF">LOD99_14518</name>
</gene>
<accession>A0AAV7KFB8</accession>
<keyword evidence="2" id="KW-1185">Reference proteome</keyword>
<sequence length="130" mass="14891">MRWLLHMCAVATEKLQGKTETMVDALETVKTLSGIVSNRPEHPYPDEIWDCIWSEAVELTTLCEFPILPAHRIRSVRRGKGERGGNFEGPDDYRRRLFLPLCNALAKELDRRFMKNENCVVYNGTVALSP</sequence>